<comment type="caution">
    <text evidence="3">The sequence shown here is derived from an EMBL/GenBank/DDBJ whole genome shotgun (WGS) entry which is preliminary data.</text>
</comment>
<organism evidence="3 4">
    <name type="scientific">Luteolibacter rhizosphaerae</name>
    <dbReference type="NCBI Taxonomy" id="2989719"/>
    <lineage>
        <taxon>Bacteria</taxon>
        <taxon>Pseudomonadati</taxon>
        <taxon>Verrucomicrobiota</taxon>
        <taxon>Verrucomicrobiia</taxon>
        <taxon>Verrucomicrobiales</taxon>
        <taxon>Verrucomicrobiaceae</taxon>
        <taxon>Luteolibacter</taxon>
    </lineage>
</organism>
<dbReference type="SUPFAM" id="SSF53474">
    <property type="entry name" value="alpha/beta-Hydrolases"/>
    <property type="match status" value="1"/>
</dbReference>
<dbReference type="InterPro" id="IPR002925">
    <property type="entry name" value="Dienelactn_hydro"/>
</dbReference>
<dbReference type="Gene3D" id="3.40.50.1820">
    <property type="entry name" value="alpha/beta hydrolase"/>
    <property type="match status" value="1"/>
</dbReference>
<protein>
    <submittedName>
        <fullName evidence="3">Alpha/beta hydrolase</fullName>
    </submittedName>
</protein>
<evidence type="ECO:0000313" key="4">
    <source>
        <dbReference type="Proteomes" id="UP001165653"/>
    </source>
</evidence>
<feature type="region of interest" description="Disordered" evidence="1">
    <location>
        <begin position="345"/>
        <end position="376"/>
    </location>
</feature>
<evidence type="ECO:0000313" key="3">
    <source>
        <dbReference type="EMBL" id="MCW1915062.1"/>
    </source>
</evidence>
<name>A0ABT3G5Y1_9BACT</name>
<keyword evidence="4" id="KW-1185">Reference proteome</keyword>
<reference evidence="3" key="1">
    <citation type="submission" date="2022-10" db="EMBL/GenBank/DDBJ databases">
        <title>Luteolibacter sp. GHJ8, whole genome shotgun sequencing project.</title>
        <authorList>
            <person name="Zhao G."/>
            <person name="Shen L."/>
        </authorList>
    </citation>
    <scope>NUCLEOTIDE SEQUENCE</scope>
    <source>
        <strain evidence="3">GHJ8</strain>
    </source>
</reference>
<dbReference type="EMBL" id="JAPDDR010000008">
    <property type="protein sequence ID" value="MCW1915062.1"/>
    <property type="molecule type" value="Genomic_DNA"/>
</dbReference>
<dbReference type="Proteomes" id="UP001165653">
    <property type="component" value="Unassembled WGS sequence"/>
</dbReference>
<dbReference type="RefSeq" id="WP_264514605.1">
    <property type="nucleotide sequence ID" value="NZ_JAPDDR010000008.1"/>
</dbReference>
<accession>A0ABT3G5Y1</accession>
<evidence type="ECO:0000259" key="2">
    <source>
        <dbReference type="Pfam" id="PF01738"/>
    </source>
</evidence>
<sequence>MLRILSIGVALIGLAEAEPLKVEGLPIPVELSLPANHDPGKSYPAVFYYHGSNGRPTTKVFREHAGPNDWIVVGMTYTKPGPFTYTPENLQREIAVLHRVRDQLAQTKGLDPKRVYVSGFSMGGWMSGMFLQADPSLAGAVILGAGHMSEIKPKAVPLKPGTPLFIGVGRKDGTYPFALKARLFFGKLGAEVRMETWNDLGHDFPKTGSPALKEWFALRNGGTRDEKALQAEYAKIGALPPLQQWRGLLEFRERPYVNVAGQKWPETLKVKIAELEQMPEVAEEAKAFKRHRQLLADEVNAVTLEDLQTVQAGYETLVLQAGNGEEVKLIQEDLKRLSGLLENFEGQRAAREQTKPQEVPQPPRGDRQIPKNPMVR</sequence>
<keyword evidence="3" id="KW-0378">Hydrolase</keyword>
<evidence type="ECO:0000256" key="1">
    <source>
        <dbReference type="SAM" id="MobiDB-lite"/>
    </source>
</evidence>
<feature type="domain" description="Dienelactone hydrolase" evidence="2">
    <location>
        <begin position="99"/>
        <end position="210"/>
    </location>
</feature>
<dbReference type="InterPro" id="IPR029058">
    <property type="entry name" value="AB_hydrolase_fold"/>
</dbReference>
<proteinExistence type="predicted"/>
<dbReference type="GO" id="GO:0016787">
    <property type="term" value="F:hydrolase activity"/>
    <property type="evidence" value="ECO:0007669"/>
    <property type="project" value="UniProtKB-KW"/>
</dbReference>
<gene>
    <name evidence="3" type="ORF">OJ996_15855</name>
</gene>
<dbReference type="Pfam" id="PF01738">
    <property type="entry name" value="DLH"/>
    <property type="match status" value="1"/>
</dbReference>